<dbReference type="WBParaSite" id="L893_g17286.t1">
    <property type="protein sequence ID" value="L893_g17286.t1"/>
    <property type="gene ID" value="L893_g17286"/>
</dbReference>
<proteinExistence type="predicted"/>
<dbReference type="AlphaFoldDB" id="A0A1I7YKL2"/>
<accession>A0A1I7YKL2</accession>
<name>A0A1I7YKL2_9BILA</name>
<reference evidence="2" key="1">
    <citation type="submission" date="2016-11" db="UniProtKB">
        <authorList>
            <consortium name="WormBaseParasite"/>
        </authorList>
    </citation>
    <scope>IDENTIFICATION</scope>
</reference>
<organism evidence="1 2">
    <name type="scientific">Steinernema glaseri</name>
    <dbReference type="NCBI Taxonomy" id="37863"/>
    <lineage>
        <taxon>Eukaryota</taxon>
        <taxon>Metazoa</taxon>
        <taxon>Ecdysozoa</taxon>
        <taxon>Nematoda</taxon>
        <taxon>Chromadorea</taxon>
        <taxon>Rhabditida</taxon>
        <taxon>Tylenchina</taxon>
        <taxon>Panagrolaimomorpha</taxon>
        <taxon>Strongyloidoidea</taxon>
        <taxon>Steinernematidae</taxon>
        <taxon>Steinernema</taxon>
    </lineage>
</organism>
<evidence type="ECO:0000313" key="2">
    <source>
        <dbReference type="WBParaSite" id="L893_g17286.t1"/>
    </source>
</evidence>
<evidence type="ECO:0000313" key="1">
    <source>
        <dbReference type="Proteomes" id="UP000095287"/>
    </source>
</evidence>
<keyword evidence="1" id="KW-1185">Reference proteome</keyword>
<sequence length="111" mass="12685">MLVRYNRFYVLLGPVSRDDRINGVPIEKNTVITSVTLPWHRDQVAEWLRRWTANPLGFPRVSSNLILIESFSFCARPFQFANGNRRHLVFVIITSAEHTKAACNLSGASRV</sequence>
<protein>
    <submittedName>
        <fullName evidence="2">Uncharacterized protein</fullName>
    </submittedName>
</protein>
<dbReference type="Proteomes" id="UP000095287">
    <property type="component" value="Unplaced"/>
</dbReference>